<dbReference type="InterPro" id="IPR014284">
    <property type="entry name" value="RNA_pol_sigma-70_dom"/>
</dbReference>
<sequence>MCCDGSNWRHTLRRQLPPGPSPTSPMSAAADLPQLLSRIALRDRSAFEQLYRATSAHLLGVAFRILNNRDRAEEVLQEAFMNVWNSAAGYNPGVATPMTWLINIVRNKAIDAVRSGKTERNSTVALDDEGMDVAADDALQPQQLLDDSLVKVNIDRCMSELNPSQRQALALAYYKGMVHTDIAEALNAPLGTAKAWVRRGLDKLKSCLEAAGVTA</sequence>
<dbReference type="GO" id="GO:0003677">
    <property type="term" value="F:DNA binding"/>
    <property type="evidence" value="ECO:0007669"/>
    <property type="project" value="UniProtKB-KW"/>
</dbReference>
<dbReference type="Gene3D" id="1.10.10.10">
    <property type="entry name" value="Winged helix-like DNA-binding domain superfamily/Winged helix DNA-binding domain"/>
    <property type="match status" value="1"/>
</dbReference>
<evidence type="ECO:0000256" key="1">
    <source>
        <dbReference type="ARBA" id="ARBA00010641"/>
    </source>
</evidence>
<evidence type="ECO:0000256" key="2">
    <source>
        <dbReference type="ARBA" id="ARBA00023015"/>
    </source>
</evidence>
<dbReference type="InterPro" id="IPR013325">
    <property type="entry name" value="RNA_pol_sigma_r2"/>
</dbReference>
<keyword evidence="10" id="KW-1185">Reference proteome</keyword>
<comment type="caution">
    <text evidence="9">The sequence shown here is derived from an EMBL/GenBank/DDBJ whole genome shotgun (WGS) entry which is preliminary data.</text>
</comment>
<dbReference type="GO" id="GO:0016987">
    <property type="term" value="F:sigma factor activity"/>
    <property type="evidence" value="ECO:0007669"/>
    <property type="project" value="UniProtKB-KW"/>
</dbReference>
<feature type="domain" description="RNA polymerase sigma factor 70 region 4 type 2" evidence="8">
    <location>
        <begin position="153"/>
        <end position="204"/>
    </location>
</feature>
<gene>
    <name evidence="9" type="ORF">DZC73_11730</name>
</gene>
<feature type="domain" description="RNA polymerase sigma-70 region 2" evidence="7">
    <location>
        <begin position="50"/>
        <end position="116"/>
    </location>
</feature>
<dbReference type="CDD" id="cd06171">
    <property type="entry name" value="Sigma70_r4"/>
    <property type="match status" value="1"/>
</dbReference>
<dbReference type="GO" id="GO:0006352">
    <property type="term" value="P:DNA-templated transcription initiation"/>
    <property type="evidence" value="ECO:0007669"/>
    <property type="project" value="InterPro"/>
</dbReference>
<evidence type="ECO:0000256" key="5">
    <source>
        <dbReference type="ARBA" id="ARBA00023163"/>
    </source>
</evidence>
<protein>
    <recommendedName>
        <fullName evidence="6">RNA polymerase sigma factor</fullName>
    </recommendedName>
</protein>
<evidence type="ECO:0000256" key="6">
    <source>
        <dbReference type="RuleBase" id="RU000716"/>
    </source>
</evidence>
<evidence type="ECO:0000259" key="8">
    <source>
        <dbReference type="Pfam" id="PF08281"/>
    </source>
</evidence>
<reference evidence="9 10" key="1">
    <citation type="submission" date="2018-08" db="EMBL/GenBank/DDBJ databases">
        <authorList>
            <person name="Khan S.A."/>
            <person name="Jeon C.O."/>
            <person name="Chun B.H."/>
            <person name="Jeong S.E."/>
        </authorList>
    </citation>
    <scope>NUCLEOTIDE SEQUENCE [LARGE SCALE GENOMIC DNA]</scope>
    <source>
        <strain evidence="9 10">S-16</strain>
    </source>
</reference>
<accession>A0A3N7HPD9</accession>
<dbReference type="PROSITE" id="PS01063">
    <property type="entry name" value="SIGMA70_ECF"/>
    <property type="match status" value="1"/>
</dbReference>
<comment type="similarity">
    <text evidence="1 6">Belongs to the sigma-70 factor family. ECF subfamily.</text>
</comment>
<evidence type="ECO:0000313" key="10">
    <source>
        <dbReference type="Proteomes" id="UP000267464"/>
    </source>
</evidence>
<dbReference type="Pfam" id="PF04542">
    <property type="entry name" value="Sigma70_r2"/>
    <property type="match status" value="1"/>
</dbReference>
<dbReference type="NCBIfam" id="TIGR02937">
    <property type="entry name" value="sigma70-ECF"/>
    <property type="match status" value="1"/>
</dbReference>
<dbReference type="PANTHER" id="PTHR43133">
    <property type="entry name" value="RNA POLYMERASE ECF-TYPE SIGMA FACTO"/>
    <property type="match status" value="1"/>
</dbReference>
<dbReference type="InterPro" id="IPR013324">
    <property type="entry name" value="RNA_pol_sigma_r3/r4-like"/>
</dbReference>
<dbReference type="InterPro" id="IPR007627">
    <property type="entry name" value="RNA_pol_sigma70_r2"/>
</dbReference>
<dbReference type="InterPro" id="IPR000838">
    <property type="entry name" value="RNA_pol_sigma70_ECF_CS"/>
</dbReference>
<evidence type="ECO:0000313" key="9">
    <source>
        <dbReference type="EMBL" id="RQP24010.1"/>
    </source>
</evidence>
<organism evidence="9 10">
    <name type="scientific">Piscinibacter terrae</name>
    <dbReference type="NCBI Taxonomy" id="2496871"/>
    <lineage>
        <taxon>Bacteria</taxon>
        <taxon>Pseudomonadati</taxon>
        <taxon>Pseudomonadota</taxon>
        <taxon>Betaproteobacteria</taxon>
        <taxon>Burkholderiales</taxon>
        <taxon>Sphaerotilaceae</taxon>
        <taxon>Piscinibacter</taxon>
    </lineage>
</organism>
<reference evidence="9 10" key="2">
    <citation type="submission" date="2018-12" db="EMBL/GenBank/DDBJ databases">
        <title>Rhizobacter gummiphilus sp. nov., a rubber-degrading bacterium isolated from the soil of a botanical garden in Japan.</title>
        <authorList>
            <person name="Shunsuke S.S."/>
        </authorList>
    </citation>
    <scope>NUCLEOTIDE SEQUENCE [LARGE SCALE GENOMIC DNA]</scope>
    <source>
        <strain evidence="9 10">S-16</strain>
    </source>
</reference>
<dbReference type="Gene3D" id="1.10.1740.10">
    <property type="match status" value="1"/>
</dbReference>
<dbReference type="EMBL" id="QUSW01000003">
    <property type="protein sequence ID" value="RQP24010.1"/>
    <property type="molecule type" value="Genomic_DNA"/>
</dbReference>
<dbReference type="Proteomes" id="UP000267464">
    <property type="component" value="Unassembled WGS sequence"/>
</dbReference>
<keyword evidence="2 6" id="KW-0805">Transcription regulation</keyword>
<keyword evidence="4 6" id="KW-0238">DNA-binding</keyword>
<dbReference type="InterPro" id="IPR013249">
    <property type="entry name" value="RNA_pol_sigma70_r4_t2"/>
</dbReference>
<name>A0A3N7HPD9_9BURK</name>
<dbReference type="InterPro" id="IPR039425">
    <property type="entry name" value="RNA_pol_sigma-70-like"/>
</dbReference>
<dbReference type="AlphaFoldDB" id="A0A3N7HPD9"/>
<dbReference type="InterPro" id="IPR036388">
    <property type="entry name" value="WH-like_DNA-bd_sf"/>
</dbReference>
<keyword evidence="5 6" id="KW-0804">Transcription</keyword>
<evidence type="ECO:0000259" key="7">
    <source>
        <dbReference type="Pfam" id="PF04542"/>
    </source>
</evidence>
<dbReference type="Pfam" id="PF08281">
    <property type="entry name" value="Sigma70_r4_2"/>
    <property type="match status" value="1"/>
</dbReference>
<keyword evidence="3 6" id="KW-0731">Sigma factor</keyword>
<evidence type="ECO:0000256" key="3">
    <source>
        <dbReference type="ARBA" id="ARBA00023082"/>
    </source>
</evidence>
<dbReference type="SUPFAM" id="SSF88659">
    <property type="entry name" value="Sigma3 and sigma4 domains of RNA polymerase sigma factors"/>
    <property type="match status" value="1"/>
</dbReference>
<proteinExistence type="inferred from homology"/>
<dbReference type="SUPFAM" id="SSF88946">
    <property type="entry name" value="Sigma2 domain of RNA polymerase sigma factors"/>
    <property type="match status" value="1"/>
</dbReference>
<evidence type="ECO:0000256" key="4">
    <source>
        <dbReference type="ARBA" id="ARBA00023125"/>
    </source>
</evidence>
<dbReference type="PANTHER" id="PTHR43133:SF62">
    <property type="entry name" value="RNA POLYMERASE SIGMA FACTOR SIGZ"/>
    <property type="match status" value="1"/>
</dbReference>